<gene>
    <name evidence="2" type="ORF">JOF56_009490</name>
</gene>
<accession>A0ABS4TYV2</accession>
<name>A0ABS4TYV2_9PSEU</name>
<sequence length="97" mass="10530">MEMGLQHAPTPERTTVWVPKTTSMGTDLRIPDLKDRQQPSTPGCSVVLRLPYLAITGMFAFLRLLPTSSTDKDDAGSVSADCSTSTDPLHESPGQNR</sequence>
<evidence type="ECO:0000313" key="3">
    <source>
        <dbReference type="Proteomes" id="UP001519332"/>
    </source>
</evidence>
<feature type="compositionally biased region" description="Polar residues" evidence="1">
    <location>
        <begin position="80"/>
        <end position="97"/>
    </location>
</feature>
<feature type="region of interest" description="Disordered" evidence="1">
    <location>
        <begin position="69"/>
        <end position="97"/>
    </location>
</feature>
<protein>
    <submittedName>
        <fullName evidence="2">Uncharacterized protein</fullName>
    </submittedName>
</protein>
<keyword evidence="3" id="KW-1185">Reference proteome</keyword>
<evidence type="ECO:0000313" key="2">
    <source>
        <dbReference type="EMBL" id="MBP2329105.1"/>
    </source>
</evidence>
<feature type="region of interest" description="Disordered" evidence="1">
    <location>
        <begin position="1"/>
        <end position="23"/>
    </location>
</feature>
<proteinExistence type="predicted"/>
<evidence type="ECO:0000256" key="1">
    <source>
        <dbReference type="SAM" id="MobiDB-lite"/>
    </source>
</evidence>
<dbReference type="RefSeq" id="WP_209645965.1">
    <property type="nucleotide sequence ID" value="NZ_JAGINW010000001.1"/>
</dbReference>
<dbReference type="EMBL" id="JAGINW010000001">
    <property type="protein sequence ID" value="MBP2329105.1"/>
    <property type="molecule type" value="Genomic_DNA"/>
</dbReference>
<reference evidence="2 3" key="1">
    <citation type="submission" date="2021-03" db="EMBL/GenBank/DDBJ databases">
        <title>Sequencing the genomes of 1000 actinobacteria strains.</title>
        <authorList>
            <person name="Klenk H.-P."/>
        </authorList>
    </citation>
    <scope>NUCLEOTIDE SEQUENCE [LARGE SCALE GENOMIC DNA]</scope>
    <source>
        <strain evidence="2 3">DSM 46670</strain>
    </source>
</reference>
<dbReference type="Proteomes" id="UP001519332">
    <property type="component" value="Unassembled WGS sequence"/>
</dbReference>
<comment type="caution">
    <text evidence="2">The sequence shown here is derived from an EMBL/GenBank/DDBJ whole genome shotgun (WGS) entry which is preliminary data.</text>
</comment>
<organism evidence="2 3">
    <name type="scientific">Kibdelosporangium banguiense</name>
    <dbReference type="NCBI Taxonomy" id="1365924"/>
    <lineage>
        <taxon>Bacteria</taxon>
        <taxon>Bacillati</taxon>
        <taxon>Actinomycetota</taxon>
        <taxon>Actinomycetes</taxon>
        <taxon>Pseudonocardiales</taxon>
        <taxon>Pseudonocardiaceae</taxon>
        <taxon>Kibdelosporangium</taxon>
    </lineage>
</organism>